<sequence>MTASQDLDAVLDRAEAAAAFGPGSPPDPQDLAAAREARPMPPPLARLYARANGLIFERVEVFDLADYEDVNGEDELFALLPGVVFFGSDGADGWFLLDPDQILGGGPDSVYWSERGALTPDECRLAAPDLAGFLSQALAGAALNDGLEVGQLSLERLFEALAAHPDQAVVHPGYGDPEALLAARERDLPIPFGLIDFYARCDGLYLKPLELEVYGLADLRPVEESQTDAGPGALWFAADRAGRRYAVTCGGWRGLPENRLIMTARPEEVGDAATLGRFTDVLRVWLETAGESR</sequence>
<dbReference type="RefSeq" id="WP_377281321.1">
    <property type="nucleotide sequence ID" value="NZ_JBHRSI010000003.1"/>
</dbReference>
<evidence type="ECO:0000313" key="1">
    <source>
        <dbReference type="EMBL" id="MFD1781846.1"/>
    </source>
</evidence>
<gene>
    <name evidence="1" type="ORF">ACFSC0_00435</name>
</gene>
<dbReference type="InterPro" id="IPR037883">
    <property type="entry name" value="Knr4/Smi1-like_sf"/>
</dbReference>
<dbReference type="EMBL" id="JBHUEY010000001">
    <property type="protein sequence ID" value="MFD1781846.1"/>
    <property type="molecule type" value="Genomic_DNA"/>
</dbReference>
<dbReference type="SUPFAM" id="SSF160631">
    <property type="entry name" value="SMI1/KNR4-like"/>
    <property type="match status" value="1"/>
</dbReference>
<accession>A0ABW4MVQ1</accession>
<organism evidence="1 2">
    <name type="scientific">Phenylobacterium terrae</name>
    <dbReference type="NCBI Taxonomy" id="2665495"/>
    <lineage>
        <taxon>Bacteria</taxon>
        <taxon>Pseudomonadati</taxon>
        <taxon>Pseudomonadota</taxon>
        <taxon>Alphaproteobacteria</taxon>
        <taxon>Caulobacterales</taxon>
        <taxon>Caulobacteraceae</taxon>
        <taxon>Phenylobacterium</taxon>
    </lineage>
</organism>
<proteinExistence type="predicted"/>
<protein>
    <submittedName>
        <fullName evidence="1">SMI1/KNR4 family protein</fullName>
    </submittedName>
</protein>
<reference evidence="2" key="1">
    <citation type="journal article" date="2019" name="Int. J. Syst. Evol. Microbiol.">
        <title>The Global Catalogue of Microorganisms (GCM) 10K type strain sequencing project: providing services to taxonomists for standard genome sequencing and annotation.</title>
        <authorList>
            <consortium name="The Broad Institute Genomics Platform"/>
            <consortium name="The Broad Institute Genome Sequencing Center for Infectious Disease"/>
            <person name="Wu L."/>
            <person name="Ma J."/>
        </authorList>
    </citation>
    <scope>NUCLEOTIDE SEQUENCE [LARGE SCALE GENOMIC DNA]</scope>
    <source>
        <strain evidence="2">DFY28</strain>
    </source>
</reference>
<comment type="caution">
    <text evidence="1">The sequence shown here is derived from an EMBL/GenBank/DDBJ whole genome shotgun (WGS) entry which is preliminary data.</text>
</comment>
<dbReference type="Proteomes" id="UP001597237">
    <property type="component" value="Unassembled WGS sequence"/>
</dbReference>
<dbReference type="Gene3D" id="3.40.1580.10">
    <property type="entry name" value="SMI1/KNR4-like"/>
    <property type="match status" value="1"/>
</dbReference>
<name>A0ABW4MVQ1_9CAUL</name>
<keyword evidence="2" id="KW-1185">Reference proteome</keyword>
<evidence type="ECO:0000313" key="2">
    <source>
        <dbReference type="Proteomes" id="UP001597237"/>
    </source>
</evidence>